<dbReference type="EMBL" id="MSCM01000001">
    <property type="protein sequence ID" value="PQJ82187.1"/>
    <property type="molecule type" value="Genomic_DNA"/>
</dbReference>
<dbReference type="Proteomes" id="UP000239068">
    <property type="component" value="Unassembled WGS sequence"/>
</dbReference>
<dbReference type="SUPFAM" id="SSF54975">
    <property type="entry name" value="Acylphosphatase/BLUF domain-like"/>
    <property type="match status" value="1"/>
</dbReference>
<feature type="domain" description="BLUF" evidence="1">
    <location>
        <begin position="1"/>
        <end position="92"/>
    </location>
</feature>
<proteinExistence type="predicted"/>
<sequence length="137" mass="16175">MFELVYYSISNTEITTEIVNDILKKSRATNAKKNITGCLLFYNKVYLQLLEGEKEAVQELYEKIKRDTRHYEVTLLVEHDVPERMFPGWSMAFHESINKESDINQFINNIDFFSKNNDLQTEATDMFLRMAKHIVVK</sequence>
<name>A0A2S7WXA3_9FLAO</name>
<dbReference type="InterPro" id="IPR007024">
    <property type="entry name" value="BLUF_domain"/>
</dbReference>
<dbReference type="SMART" id="SM01034">
    <property type="entry name" value="BLUF"/>
    <property type="match status" value="1"/>
</dbReference>
<dbReference type="GO" id="GO:0009882">
    <property type="term" value="F:blue light photoreceptor activity"/>
    <property type="evidence" value="ECO:0007669"/>
    <property type="project" value="InterPro"/>
</dbReference>
<evidence type="ECO:0000313" key="2">
    <source>
        <dbReference type="EMBL" id="PQJ82187.1"/>
    </source>
</evidence>
<protein>
    <recommendedName>
        <fullName evidence="1">BLUF domain-containing protein</fullName>
    </recommendedName>
</protein>
<organism evidence="2 3">
    <name type="scientific">Polaribacter glomeratus</name>
    <dbReference type="NCBI Taxonomy" id="102"/>
    <lineage>
        <taxon>Bacteria</taxon>
        <taxon>Pseudomonadati</taxon>
        <taxon>Bacteroidota</taxon>
        <taxon>Flavobacteriia</taxon>
        <taxon>Flavobacteriales</taxon>
        <taxon>Flavobacteriaceae</taxon>
    </lineage>
</organism>
<dbReference type="GO" id="GO:0071949">
    <property type="term" value="F:FAD binding"/>
    <property type="evidence" value="ECO:0007669"/>
    <property type="project" value="InterPro"/>
</dbReference>
<dbReference type="Gene3D" id="3.30.70.100">
    <property type="match status" value="1"/>
</dbReference>
<evidence type="ECO:0000259" key="1">
    <source>
        <dbReference type="PROSITE" id="PS50925"/>
    </source>
</evidence>
<dbReference type="PROSITE" id="PS50925">
    <property type="entry name" value="BLUF"/>
    <property type="match status" value="1"/>
</dbReference>
<evidence type="ECO:0000313" key="3">
    <source>
        <dbReference type="Proteomes" id="UP000239068"/>
    </source>
</evidence>
<comment type="caution">
    <text evidence="2">The sequence shown here is derived from an EMBL/GenBank/DDBJ whole genome shotgun (WGS) entry which is preliminary data.</text>
</comment>
<dbReference type="Pfam" id="PF04940">
    <property type="entry name" value="BLUF"/>
    <property type="match status" value="1"/>
</dbReference>
<dbReference type="OrthoDB" id="1122028at2"/>
<dbReference type="InterPro" id="IPR036046">
    <property type="entry name" value="Acylphosphatase-like_dom_sf"/>
</dbReference>
<keyword evidence="3" id="KW-1185">Reference proteome</keyword>
<accession>A0A2S7WXA3</accession>
<dbReference type="AlphaFoldDB" id="A0A2S7WXA3"/>
<reference evidence="2 3" key="1">
    <citation type="submission" date="2016-12" db="EMBL/GenBank/DDBJ databases">
        <title>Trade-off between light-utilization and light-protection in marine flavobacteria.</title>
        <authorList>
            <person name="Kumagai Y."/>
            <person name="Yoshizawa S."/>
            <person name="Kogure K."/>
            <person name="Iwasaki W."/>
        </authorList>
    </citation>
    <scope>NUCLEOTIDE SEQUENCE [LARGE SCALE GENOMIC DNA]</scope>
    <source>
        <strain evidence="2 3">ATCC 43844</strain>
    </source>
</reference>
<gene>
    <name evidence="2" type="ORF">BTO16_06185</name>
</gene>
<dbReference type="RefSeq" id="WP_105020758.1">
    <property type="nucleotide sequence ID" value="NZ_MSCM01000001.1"/>
</dbReference>